<protein>
    <submittedName>
        <fullName evidence="2">ABC transporter permease</fullName>
    </submittedName>
</protein>
<feature type="transmembrane region" description="Helical" evidence="1">
    <location>
        <begin position="235"/>
        <end position="256"/>
    </location>
</feature>
<dbReference type="GeneID" id="67178253"/>
<dbReference type="GO" id="GO:0005886">
    <property type="term" value="C:plasma membrane"/>
    <property type="evidence" value="ECO:0007669"/>
    <property type="project" value="UniProtKB-SubCell"/>
</dbReference>
<evidence type="ECO:0000256" key="1">
    <source>
        <dbReference type="SAM" id="Phobius"/>
    </source>
</evidence>
<feature type="transmembrane region" description="Helical" evidence="1">
    <location>
        <begin position="12"/>
        <end position="34"/>
    </location>
</feature>
<feature type="transmembrane region" description="Helical" evidence="1">
    <location>
        <begin position="117"/>
        <end position="141"/>
    </location>
</feature>
<feature type="transmembrane region" description="Helical" evidence="1">
    <location>
        <begin position="193"/>
        <end position="215"/>
    </location>
</feature>
<dbReference type="GO" id="GO:0140359">
    <property type="term" value="F:ABC-type transporter activity"/>
    <property type="evidence" value="ECO:0007669"/>
    <property type="project" value="InterPro"/>
</dbReference>
<dbReference type="RefSeq" id="WP_222606271.1">
    <property type="nucleotide sequence ID" value="NZ_CP081958.1"/>
</dbReference>
<dbReference type="EMBL" id="CP081958">
    <property type="protein sequence ID" value="QZP36448.1"/>
    <property type="molecule type" value="Genomic_DNA"/>
</dbReference>
<accession>A0A8T8W9E7</accession>
<sequence length="261" mass="26645">MLEVARYEAERRVVGSVVVSVSLAAFGGMMLLVAPGLLEQVDLTAYAEQLPPSLVESFGLEQIGTLAGFMAAELYVFGWVFGLGTYVAYLAAGSLAGRIDDGTVELVLAAPISRSRLLAETYAASLLPVALANVVVAGVVYGGSVLIDDPLPLADVVAVHALSVPYLLCCAAIGTLCSVLAPSRRVAEGAGAGAIAATYVVSVAVTGSDIDWLGAVAPARYYDPVAVLTAGEYDLGGAAVLLGATVLLLAAAALRFREVDV</sequence>
<keyword evidence="1" id="KW-1133">Transmembrane helix</keyword>
<keyword evidence="1" id="KW-0812">Transmembrane</keyword>
<dbReference type="AlphaFoldDB" id="A0A8T8W9E7"/>
<reference evidence="2 3" key="1">
    <citation type="journal article" date="2021" name="Int. J. Syst. Evol. Microbiol.">
        <title>Halobaculum halophilum sp. nov. and Halobaculum salinum sp. nov., isolated from salt lake and saline soil.</title>
        <authorList>
            <person name="Cui H.L."/>
            <person name="Shi X.W."/>
            <person name="Yin X.M."/>
            <person name="Yang X.Y."/>
            <person name="Hou J."/>
            <person name="Zhu L."/>
        </authorList>
    </citation>
    <scope>NUCLEOTIDE SEQUENCE [LARGE SCALE GENOMIC DNA]</scope>
    <source>
        <strain evidence="2 3">NBRC 109044</strain>
    </source>
</reference>
<proteinExistence type="predicted"/>
<organism evidence="2 3">
    <name type="scientific">Halobaculum magnesiiphilum</name>
    <dbReference type="NCBI Taxonomy" id="1017351"/>
    <lineage>
        <taxon>Archaea</taxon>
        <taxon>Methanobacteriati</taxon>
        <taxon>Methanobacteriota</taxon>
        <taxon>Stenosarchaea group</taxon>
        <taxon>Halobacteria</taxon>
        <taxon>Halobacteriales</taxon>
        <taxon>Haloferacaceae</taxon>
        <taxon>Halobaculum</taxon>
    </lineage>
</organism>
<feature type="transmembrane region" description="Helical" evidence="1">
    <location>
        <begin position="74"/>
        <end position="96"/>
    </location>
</feature>
<gene>
    <name evidence="2" type="ORF">K6T50_08885</name>
</gene>
<dbReference type="KEGG" id="hmp:K6T50_08885"/>
<evidence type="ECO:0000313" key="3">
    <source>
        <dbReference type="Proteomes" id="UP000826254"/>
    </source>
</evidence>
<keyword evidence="1" id="KW-0472">Membrane</keyword>
<keyword evidence="3" id="KW-1185">Reference proteome</keyword>
<dbReference type="Pfam" id="PF12679">
    <property type="entry name" value="ABC2_membrane_2"/>
    <property type="match status" value="1"/>
</dbReference>
<name>A0A8T8W9E7_9EURY</name>
<evidence type="ECO:0000313" key="2">
    <source>
        <dbReference type="EMBL" id="QZP36448.1"/>
    </source>
</evidence>
<feature type="transmembrane region" description="Helical" evidence="1">
    <location>
        <begin position="161"/>
        <end position="181"/>
    </location>
</feature>
<dbReference type="Proteomes" id="UP000826254">
    <property type="component" value="Chromosome"/>
</dbReference>